<keyword evidence="6 7" id="KW-0472">Membrane</keyword>
<feature type="transmembrane region" description="Helical" evidence="7">
    <location>
        <begin position="93"/>
        <end position="113"/>
    </location>
</feature>
<evidence type="ECO:0000256" key="6">
    <source>
        <dbReference type="ARBA" id="ARBA00023136"/>
    </source>
</evidence>
<accession>A0ABV7V9T2</accession>
<dbReference type="Proteomes" id="UP001595711">
    <property type="component" value="Unassembled WGS sequence"/>
</dbReference>
<proteinExistence type="inferred from homology"/>
<feature type="transmembrane region" description="Helical" evidence="7">
    <location>
        <begin position="212"/>
        <end position="239"/>
    </location>
</feature>
<evidence type="ECO:0000313" key="8">
    <source>
        <dbReference type="EMBL" id="MFC3673930.1"/>
    </source>
</evidence>
<evidence type="ECO:0000256" key="7">
    <source>
        <dbReference type="SAM" id="Phobius"/>
    </source>
</evidence>
<sequence>MLQDLVAGNAYAFIVIFCRLGAAMISLPGVGEASVSPRIRLTIALLMSGVSVPVLASSLPPLPAQPMQLAFLVVSEIGFGLALGLLSRLIFSALHVGGTIIALQAGLASAVFFDPNQGSQSAIVSSAMILFGVTLVFATNLHLLALQAAYDSYTLFPPMQAPAFGDFAEVATHMVSGSIALGVKLAAPFIVYGIVFNVALGLLNRLMPQLQIFFIMQAPQIALSLILFGLSLGAMGLLFTTRFEALMAQFLVPR</sequence>
<evidence type="ECO:0000256" key="5">
    <source>
        <dbReference type="ARBA" id="ARBA00022989"/>
    </source>
</evidence>
<keyword evidence="8" id="KW-0969">Cilium</keyword>
<dbReference type="RefSeq" id="WP_379719939.1">
    <property type="nucleotide sequence ID" value="NZ_JBHRYJ010000001.1"/>
</dbReference>
<keyword evidence="8" id="KW-0282">Flagellum</keyword>
<dbReference type="InterPro" id="IPR002010">
    <property type="entry name" value="T3SS_IM_R"/>
</dbReference>
<keyword evidence="3" id="KW-1003">Cell membrane</keyword>
<reference evidence="9" key="1">
    <citation type="journal article" date="2019" name="Int. J. Syst. Evol. Microbiol.">
        <title>The Global Catalogue of Microorganisms (GCM) 10K type strain sequencing project: providing services to taxonomists for standard genome sequencing and annotation.</title>
        <authorList>
            <consortium name="The Broad Institute Genomics Platform"/>
            <consortium name="The Broad Institute Genome Sequencing Center for Infectious Disease"/>
            <person name="Wu L."/>
            <person name="Ma J."/>
        </authorList>
    </citation>
    <scope>NUCLEOTIDE SEQUENCE [LARGE SCALE GENOMIC DNA]</scope>
    <source>
        <strain evidence="9">KCTC 42182</strain>
    </source>
</reference>
<gene>
    <name evidence="8" type="ORF">ACFOOQ_00135</name>
</gene>
<organism evidence="8 9">
    <name type="scientific">Ferrovibrio xuzhouensis</name>
    <dbReference type="NCBI Taxonomy" id="1576914"/>
    <lineage>
        <taxon>Bacteria</taxon>
        <taxon>Pseudomonadati</taxon>
        <taxon>Pseudomonadota</taxon>
        <taxon>Alphaproteobacteria</taxon>
        <taxon>Rhodospirillales</taxon>
        <taxon>Rhodospirillaceae</taxon>
        <taxon>Ferrovibrio</taxon>
    </lineage>
</organism>
<evidence type="ECO:0000256" key="4">
    <source>
        <dbReference type="ARBA" id="ARBA00022692"/>
    </source>
</evidence>
<evidence type="ECO:0000256" key="2">
    <source>
        <dbReference type="ARBA" id="ARBA00009772"/>
    </source>
</evidence>
<feature type="transmembrane region" description="Helical" evidence="7">
    <location>
        <begin position="68"/>
        <end position="86"/>
    </location>
</feature>
<dbReference type="PANTHER" id="PTHR30065:SF8">
    <property type="entry name" value="FLAGELLAR BIOSYNTHETIC PROTEIN FLIR"/>
    <property type="match status" value="1"/>
</dbReference>
<evidence type="ECO:0000313" key="9">
    <source>
        <dbReference type="Proteomes" id="UP001595711"/>
    </source>
</evidence>
<feature type="transmembrane region" description="Helical" evidence="7">
    <location>
        <begin position="6"/>
        <end position="27"/>
    </location>
</feature>
<evidence type="ECO:0000256" key="3">
    <source>
        <dbReference type="ARBA" id="ARBA00022475"/>
    </source>
</evidence>
<keyword evidence="9" id="KW-1185">Reference proteome</keyword>
<keyword evidence="5 7" id="KW-1133">Transmembrane helix</keyword>
<keyword evidence="4 7" id="KW-0812">Transmembrane</keyword>
<comment type="subcellular location">
    <subcellularLocation>
        <location evidence="1">Cell membrane</location>
        <topology evidence="1">Multi-pass membrane protein</topology>
    </subcellularLocation>
</comment>
<dbReference type="PRINTS" id="PR00953">
    <property type="entry name" value="TYPE3IMRPROT"/>
</dbReference>
<feature type="transmembrane region" description="Helical" evidence="7">
    <location>
        <begin position="181"/>
        <end position="200"/>
    </location>
</feature>
<comment type="similarity">
    <text evidence="2">Belongs to the FliR/MopE/SpaR family.</text>
</comment>
<comment type="caution">
    <text evidence="8">The sequence shown here is derived from an EMBL/GenBank/DDBJ whole genome shotgun (WGS) entry which is preliminary data.</text>
</comment>
<evidence type="ECO:0000256" key="1">
    <source>
        <dbReference type="ARBA" id="ARBA00004651"/>
    </source>
</evidence>
<keyword evidence="8" id="KW-0966">Cell projection</keyword>
<dbReference type="PANTHER" id="PTHR30065">
    <property type="entry name" value="FLAGELLAR BIOSYNTHETIC PROTEIN FLIR"/>
    <property type="match status" value="1"/>
</dbReference>
<dbReference type="EMBL" id="JBHRYJ010000001">
    <property type="protein sequence ID" value="MFC3673930.1"/>
    <property type="molecule type" value="Genomic_DNA"/>
</dbReference>
<name>A0ABV7V9T2_9PROT</name>
<protein>
    <submittedName>
        <fullName evidence="8">Flagellar biosynthetic protein FliR</fullName>
    </submittedName>
</protein>
<feature type="transmembrane region" description="Helical" evidence="7">
    <location>
        <begin position="125"/>
        <end position="146"/>
    </location>
</feature>
<dbReference type="Pfam" id="PF01311">
    <property type="entry name" value="Bac_export_1"/>
    <property type="match status" value="1"/>
</dbReference>